<evidence type="ECO:0000313" key="2">
    <source>
        <dbReference type="Proteomes" id="UP000605846"/>
    </source>
</evidence>
<comment type="caution">
    <text evidence="1">The sequence shown here is derived from an EMBL/GenBank/DDBJ whole genome shotgun (WGS) entry which is preliminary data.</text>
</comment>
<sequence>MAEVNPPPCLSWGLLPIVNHNQIAVCKSHARGDVIPPLPYPGPTLSEPGLNYGERSMPSPIKLMTAMTRRRGLQLGHLGHFGITDAQYDTVRRAWDQLLPYKPLLQRHSEPENIAKMLAYHITTSAVHMFEHGWHHNMIIPVEDVPPAVGDRRLEDLVVSHDGLQSMAYADPSLVALLFPYIYPFCRGHYSIVDRQGADPAEEGGRAHANNYFPTLKIYLKHILMHADRRWEDTMRNHYRRHAIAPPSQQANGR</sequence>
<dbReference type="AlphaFoldDB" id="A0A8H7BLA1"/>
<proteinExistence type="predicted"/>
<reference evidence="1" key="1">
    <citation type="submission" date="2020-01" db="EMBL/GenBank/DDBJ databases">
        <title>Genome Sequencing of Three Apophysomyces-Like Fungal Strains Confirms a Novel Fungal Genus in the Mucoromycota with divergent Burkholderia-like Endosymbiotic Bacteria.</title>
        <authorList>
            <person name="Stajich J.E."/>
            <person name="Macias A.M."/>
            <person name="Carter-House D."/>
            <person name="Lovett B."/>
            <person name="Kasson L.R."/>
            <person name="Berry K."/>
            <person name="Grigoriev I."/>
            <person name="Chang Y."/>
            <person name="Spatafora J."/>
            <person name="Kasson M.T."/>
        </authorList>
    </citation>
    <scope>NUCLEOTIDE SEQUENCE</scope>
    <source>
        <strain evidence="1">NRRL A-21654</strain>
    </source>
</reference>
<name>A0A8H7BLA1_9FUNG</name>
<organism evidence="1 2">
    <name type="scientific">Apophysomyces ossiformis</name>
    <dbReference type="NCBI Taxonomy" id="679940"/>
    <lineage>
        <taxon>Eukaryota</taxon>
        <taxon>Fungi</taxon>
        <taxon>Fungi incertae sedis</taxon>
        <taxon>Mucoromycota</taxon>
        <taxon>Mucoromycotina</taxon>
        <taxon>Mucoromycetes</taxon>
        <taxon>Mucorales</taxon>
        <taxon>Mucorineae</taxon>
        <taxon>Mucoraceae</taxon>
        <taxon>Apophysomyces</taxon>
    </lineage>
</organism>
<dbReference type="EMBL" id="JABAYA010000253">
    <property type="protein sequence ID" value="KAF7721571.1"/>
    <property type="molecule type" value="Genomic_DNA"/>
</dbReference>
<keyword evidence="2" id="KW-1185">Reference proteome</keyword>
<accession>A0A8H7BLA1</accession>
<protein>
    <submittedName>
        <fullName evidence="1">Uncharacterized protein</fullName>
    </submittedName>
</protein>
<dbReference type="Proteomes" id="UP000605846">
    <property type="component" value="Unassembled WGS sequence"/>
</dbReference>
<evidence type="ECO:0000313" key="1">
    <source>
        <dbReference type="EMBL" id="KAF7721571.1"/>
    </source>
</evidence>
<gene>
    <name evidence="1" type="ORF">EC973_004489</name>
</gene>
<dbReference type="OrthoDB" id="2269493at2759"/>